<name>A0A9N9U7H3_9HYPO</name>
<organism evidence="1 2">
    <name type="scientific">Clonostachys byssicola</name>
    <dbReference type="NCBI Taxonomy" id="160290"/>
    <lineage>
        <taxon>Eukaryota</taxon>
        <taxon>Fungi</taxon>
        <taxon>Dikarya</taxon>
        <taxon>Ascomycota</taxon>
        <taxon>Pezizomycotina</taxon>
        <taxon>Sordariomycetes</taxon>
        <taxon>Hypocreomycetidae</taxon>
        <taxon>Hypocreales</taxon>
        <taxon>Bionectriaceae</taxon>
        <taxon>Clonostachys</taxon>
    </lineage>
</organism>
<dbReference type="Proteomes" id="UP000754883">
    <property type="component" value="Unassembled WGS sequence"/>
</dbReference>
<proteinExistence type="predicted"/>
<dbReference type="AlphaFoldDB" id="A0A9N9U7H3"/>
<evidence type="ECO:0000313" key="2">
    <source>
        <dbReference type="Proteomes" id="UP000754883"/>
    </source>
</evidence>
<accession>A0A9N9U7H3</accession>
<protein>
    <submittedName>
        <fullName evidence="1">Uncharacterized protein</fullName>
    </submittedName>
</protein>
<sequence>MSSERILKFSMLMGVLKSYGQGTDNTYFSHEMPMVPVILESGVARGKDTRESQVFALVKAEALEGARWRLLGKAANDGMVNNKVGPVREQSVWGK</sequence>
<gene>
    <name evidence="1" type="ORF">CBYS24578_00007534</name>
</gene>
<comment type="caution">
    <text evidence="1">The sequence shown here is derived from an EMBL/GenBank/DDBJ whole genome shotgun (WGS) entry which is preliminary data.</text>
</comment>
<evidence type="ECO:0000313" key="1">
    <source>
        <dbReference type="EMBL" id="CAG9980587.1"/>
    </source>
</evidence>
<reference evidence="1" key="1">
    <citation type="submission" date="2021-10" db="EMBL/GenBank/DDBJ databases">
        <authorList>
            <person name="Piombo E."/>
        </authorList>
    </citation>
    <scope>NUCLEOTIDE SEQUENCE</scope>
</reference>
<keyword evidence="2" id="KW-1185">Reference proteome</keyword>
<dbReference type="EMBL" id="CABFNO020001317">
    <property type="protein sequence ID" value="CAG9980587.1"/>
    <property type="molecule type" value="Genomic_DNA"/>
</dbReference>